<keyword evidence="3" id="KW-1185">Reference proteome</keyword>
<reference evidence="2" key="1">
    <citation type="journal article" date="2022" name="IScience">
        <title>Evolution of zygomycete secretomes and the origins of terrestrial fungal ecologies.</title>
        <authorList>
            <person name="Chang Y."/>
            <person name="Wang Y."/>
            <person name="Mondo S."/>
            <person name="Ahrendt S."/>
            <person name="Andreopoulos W."/>
            <person name="Barry K."/>
            <person name="Beard J."/>
            <person name="Benny G.L."/>
            <person name="Blankenship S."/>
            <person name="Bonito G."/>
            <person name="Cuomo C."/>
            <person name="Desiro A."/>
            <person name="Gervers K.A."/>
            <person name="Hundley H."/>
            <person name="Kuo A."/>
            <person name="LaButti K."/>
            <person name="Lang B.F."/>
            <person name="Lipzen A."/>
            <person name="O'Donnell K."/>
            <person name="Pangilinan J."/>
            <person name="Reynolds N."/>
            <person name="Sandor L."/>
            <person name="Smith M.E."/>
            <person name="Tsang A."/>
            <person name="Grigoriev I.V."/>
            <person name="Stajich J.E."/>
            <person name="Spatafora J.W."/>
        </authorList>
    </citation>
    <scope>NUCLEOTIDE SEQUENCE</scope>
    <source>
        <strain evidence="2">RSA 2281</strain>
    </source>
</reference>
<proteinExistence type="predicted"/>
<protein>
    <submittedName>
        <fullName evidence="2">Uncharacterized protein</fullName>
    </submittedName>
</protein>
<dbReference type="AlphaFoldDB" id="A0AAD5JVL3"/>
<sequence length="152" mass="17552">MRTLKDIIRAFLYHLARIFGFHRRRKSSTRSSSSSSHHSNHHHCHGNNNNNRQKDDLERQLPSTQLSLSDNNQRSENIQRPTDDRILDDSDDRDIMDDEDDDDDDSPPTCGCGRVLKQGWMCPDCRTNCPQCGRALGIDEPCDRCTSRQQLQ</sequence>
<name>A0AAD5JVL3_9FUNG</name>
<reference evidence="2" key="2">
    <citation type="submission" date="2023-02" db="EMBL/GenBank/DDBJ databases">
        <authorList>
            <consortium name="DOE Joint Genome Institute"/>
            <person name="Mondo S.J."/>
            <person name="Chang Y."/>
            <person name="Wang Y."/>
            <person name="Ahrendt S."/>
            <person name="Andreopoulos W."/>
            <person name="Barry K."/>
            <person name="Beard J."/>
            <person name="Benny G.L."/>
            <person name="Blankenship S."/>
            <person name="Bonito G."/>
            <person name="Cuomo C."/>
            <person name="Desiro A."/>
            <person name="Gervers K.A."/>
            <person name="Hundley H."/>
            <person name="Kuo A."/>
            <person name="LaButti K."/>
            <person name="Lang B.F."/>
            <person name="Lipzen A."/>
            <person name="O'Donnell K."/>
            <person name="Pangilinan J."/>
            <person name="Reynolds N."/>
            <person name="Sandor L."/>
            <person name="Smith M.W."/>
            <person name="Tsang A."/>
            <person name="Grigoriev I.V."/>
            <person name="Stajich J.E."/>
            <person name="Spatafora J.W."/>
        </authorList>
    </citation>
    <scope>NUCLEOTIDE SEQUENCE</scope>
    <source>
        <strain evidence="2">RSA 2281</strain>
    </source>
</reference>
<evidence type="ECO:0000313" key="3">
    <source>
        <dbReference type="Proteomes" id="UP001209540"/>
    </source>
</evidence>
<organism evidence="2 3">
    <name type="scientific">Phascolomyces articulosus</name>
    <dbReference type="NCBI Taxonomy" id="60185"/>
    <lineage>
        <taxon>Eukaryota</taxon>
        <taxon>Fungi</taxon>
        <taxon>Fungi incertae sedis</taxon>
        <taxon>Mucoromycota</taxon>
        <taxon>Mucoromycotina</taxon>
        <taxon>Mucoromycetes</taxon>
        <taxon>Mucorales</taxon>
        <taxon>Lichtheimiaceae</taxon>
        <taxon>Phascolomyces</taxon>
    </lineage>
</organism>
<accession>A0AAD5JVL3</accession>
<feature type="region of interest" description="Disordered" evidence="1">
    <location>
        <begin position="24"/>
        <end position="108"/>
    </location>
</feature>
<dbReference type="Proteomes" id="UP001209540">
    <property type="component" value="Unassembled WGS sequence"/>
</dbReference>
<feature type="compositionally biased region" description="Polar residues" evidence="1">
    <location>
        <begin position="61"/>
        <end position="80"/>
    </location>
</feature>
<comment type="caution">
    <text evidence="2">The sequence shown here is derived from an EMBL/GenBank/DDBJ whole genome shotgun (WGS) entry which is preliminary data.</text>
</comment>
<dbReference type="EMBL" id="JAIXMP010000021">
    <property type="protein sequence ID" value="KAI9256499.1"/>
    <property type="molecule type" value="Genomic_DNA"/>
</dbReference>
<evidence type="ECO:0000313" key="2">
    <source>
        <dbReference type="EMBL" id="KAI9256499.1"/>
    </source>
</evidence>
<evidence type="ECO:0000256" key="1">
    <source>
        <dbReference type="SAM" id="MobiDB-lite"/>
    </source>
</evidence>
<gene>
    <name evidence="2" type="ORF">BDA99DRAFT_516581</name>
</gene>
<feature type="compositionally biased region" description="Acidic residues" evidence="1">
    <location>
        <begin position="89"/>
        <end position="106"/>
    </location>
</feature>